<dbReference type="HOGENOM" id="CLU_011781_2_1_1"/>
<dbReference type="Pfam" id="PF01321">
    <property type="entry name" value="Creatinase_N"/>
    <property type="match status" value="1"/>
</dbReference>
<dbReference type="FunFam" id="3.90.230.10:FF:000007">
    <property type="entry name" value="Xaa-Pro aminopeptidase P"/>
    <property type="match status" value="1"/>
</dbReference>
<dbReference type="PROSITE" id="PS00491">
    <property type="entry name" value="PROLINE_PEPTIDASE"/>
    <property type="match status" value="1"/>
</dbReference>
<dbReference type="GO" id="GO:0070006">
    <property type="term" value="F:metalloaminopeptidase activity"/>
    <property type="evidence" value="ECO:0007669"/>
    <property type="project" value="InterPro"/>
</dbReference>
<evidence type="ECO:0000256" key="3">
    <source>
        <dbReference type="ARBA" id="ARBA00022723"/>
    </source>
</evidence>
<dbReference type="Gene3D" id="3.40.350.10">
    <property type="entry name" value="Creatinase/prolidase N-terminal domain"/>
    <property type="match status" value="2"/>
</dbReference>
<dbReference type="Proteomes" id="UP000053664">
    <property type="component" value="Unassembled WGS sequence"/>
</dbReference>
<dbReference type="Gene3D" id="3.90.230.10">
    <property type="entry name" value="Creatinase/methionine aminopeptidase superfamily"/>
    <property type="match status" value="1"/>
</dbReference>
<feature type="domain" description="Peptidase M24" evidence="8">
    <location>
        <begin position="373"/>
        <end position="591"/>
    </location>
</feature>
<evidence type="ECO:0000313" key="12">
    <source>
        <dbReference type="Proteomes" id="UP000053664"/>
    </source>
</evidence>
<keyword evidence="4" id="KW-0378">Hydrolase</keyword>
<evidence type="ECO:0000256" key="6">
    <source>
        <dbReference type="RuleBase" id="RU000590"/>
    </source>
</evidence>
<accession>A0A061H5Y7</accession>
<evidence type="ECO:0000313" key="11">
    <source>
        <dbReference type="EMBL" id="EPQ28342.1"/>
    </source>
</evidence>
<dbReference type="CDD" id="cd01085">
    <property type="entry name" value="APP"/>
    <property type="match status" value="1"/>
</dbReference>
<dbReference type="FunFam" id="3.40.350.10:FF:000003">
    <property type="entry name" value="Xaa-pro aminopeptidase P"/>
    <property type="match status" value="1"/>
</dbReference>
<sequence length="661" mass="72984">MGCFSFFKRPSSDSSSTYSERTLIDEGAQHVKGEKALSTTSSKPNVTGPRLEALRRRMDEEACDYYIVPTDDAHGSEYTAPSEQRRVWISNFTGSAGTAVVARDSAHLFADGRYHVQAAEQLDDNWRLHKVGQTGVKDWPAWLLDQVTEGDKVGLDPALISYTEGKSLVTALMTKKAEAVFPTRNLVDVAWGDERPDPIDAPIKVHELKFAGKPAQDKLADVRRDLGSQPANSAFIVPTLDDVAWLLNLRGASVPCNPVFPAYVVVSRDDTALFVSDALLVPGSEADRYVREELKLTVKPYDEVWDYLTSRQWAGEAIRGADDEGESRAKLVSGEKVSYAVVNSVGEDNFVVVNPSPLALRKAVKNHAELAGFRAAHLRDGAAWVRWAAWLEEEVKVKGHRVDEHAAAVEFQRIRSSMPLYAGEAYDAISASGPNAALPHYETPAEGSRLIDRSTPYLNDSGAQYHDGTIDCTRTVHFGRPTHEQKRAYTRVLQGHIALDMATFPAGTTGAQLDCLARQPLWSDGYNYLHGTGHGVGSYLNVHEGPQGFSSSSGGSKTPVALLEGMVLSNEPGFYEEGHFGIRIESLVAVTRVHTHRGFGAAGWFGFERITQVPIATNLVDHRLLTYAEARWLKEHNADVRRKLLPLVKDDRRASRWLRRQ</sequence>
<evidence type="ECO:0000256" key="4">
    <source>
        <dbReference type="ARBA" id="ARBA00022801"/>
    </source>
</evidence>
<feature type="compositionally biased region" description="Low complexity" evidence="7">
    <location>
        <begin position="1"/>
        <end position="19"/>
    </location>
</feature>
<evidence type="ECO:0000256" key="2">
    <source>
        <dbReference type="ARBA" id="ARBA00008766"/>
    </source>
</evidence>
<feature type="region of interest" description="Disordered" evidence="7">
    <location>
        <begin position="1"/>
        <end position="20"/>
    </location>
</feature>
<dbReference type="InterPro" id="IPR050422">
    <property type="entry name" value="X-Pro_aminopeptidase_P"/>
</dbReference>
<comment type="cofactor">
    <cofactor evidence="1">
        <name>Mn(2+)</name>
        <dbReference type="ChEBI" id="CHEBI:29035"/>
    </cofactor>
</comment>
<comment type="similarity">
    <text evidence="2 6">Belongs to the peptidase M24B family.</text>
</comment>
<proteinExistence type="inferred from homology"/>
<keyword evidence="5" id="KW-0464">Manganese</keyword>
<dbReference type="PANTHER" id="PTHR43763">
    <property type="entry name" value="XAA-PRO AMINOPEPTIDASE 1"/>
    <property type="match status" value="1"/>
</dbReference>
<dbReference type="InterPro" id="IPR029149">
    <property type="entry name" value="Creatin/AminoP/Spt16_N"/>
</dbReference>
<organism evidence="11 12">
    <name type="scientific">Pseudozyma flocculosa PF-1</name>
    <dbReference type="NCBI Taxonomy" id="1277687"/>
    <lineage>
        <taxon>Eukaryota</taxon>
        <taxon>Fungi</taxon>
        <taxon>Dikarya</taxon>
        <taxon>Basidiomycota</taxon>
        <taxon>Ustilaginomycotina</taxon>
        <taxon>Ustilaginomycetes</taxon>
        <taxon>Ustilaginales</taxon>
        <taxon>Ustilaginaceae</taxon>
        <taxon>Pseudozyma</taxon>
    </lineage>
</organism>
<evidence type="ECO:0000259" key="8">
    <source>
        <dbReference type="Pfam" id="PF00557"/>
    </source>
</evidence>
<evidence type="ECO:0000256" key="1">
    <source>
        <dbReference type="ARBA" id="ARBA00001936"/>
    </source>
</evidence>
<dbReference type="Pfam" id="PF16189">
    <property type="entry name" value="Creatinase_N_2"/>
    <property type="match status" value="1"/>
</dbReference>
<dbReference type="PANTHER" id="PTHR43763:SF17">
    <property type="entry name" value="AMINOPEPTIDASE P, CYTOPLASMIC-RELATED"/>
    <property type="match status" value="1"/>
</dbReference>
<dbReference type="EMBL" id="KE361635">
    <property type="protein sequence ID" value="EPQ28342.1"/>
    <property type="molecule type" value="Genomic_DNA"/>
</dbReference>
<dbReference type="AlphaFoldDB" id="A0A061H5Y7"/>
<dbReference type="GO" id="GO:0005737">
    <property type="term" value="C:cytoplasm"/>
    <property type="evidence" value="ECO:0007669"/>
    <property type="project" value="UniProtKB-ARBA"/>
</dbReference>
<feature type="domain" description="Creatinase N-terminal" evidence="9">
    <location>
        <begin position="50"/>
        <end position="175"/>
    </location>
</feature>
<dbReference type="KEGG" id="pfp:PFL1_04169"/>
<dbReference type="InterPro" id="IPR000994">
    <property type="entry name" value="Pept_M24"/>
</dbReference>
<evidence type="ECO:0000256" key="5">
    <source>
        <dbReference type="ARBA" id="ARBA00023211"/>
    </source>
</evidence>
<dbReference type="SUPFAM" id="SSF55920">
    <property type="entry name" value="Creatinase/aminopeptidase"/>
    <property type="match status" value="1"/>
</dbReference>
<evidence type="ECO:0000259" key="10">
    <source>
        <dbReference type="Pfam" id="PF16188"/>
    </source>
</evidence>
<reference evidence="11 12" key="1">
    <citation type="journal article" date="2013" name="Plant Cell">
        <title>The transition from a phytopathogenic smut ancestor to an anamorphic biocontrol agent deciphered by comparative whole-genome analysis.</title>
        <authorList>
            <person name="Lefebvre F."/>
            <person name="Joly D.L."/>
            <person name="Labbe C."/>
            <person name="Teichmann B."/>
            <person name="Linning R."/>
            <person name="Belzile F."/>
            <person name="Bakkeren G."/>
            <person name="Belanger R.R."/>
        </authorList>
    </citation>
    <scope>NUCLEOTIDE SEQUENCE [LARGE SCALE GENOMIC DNA]</scope>
    <source>
        <strain evidence="11 12">PF-1</strain>
    </source>
</reference>
<dbReference type="eggNOG" id="KOG2413">
    <property type="taxonomic scope" value="Eukaryota"/>
</dbReference>
<dbReference type="InterPro" id="IPR036005">
    <property type="entry name" value="Creatinase/aminopeptidase-like"/>
</dbReference>
<dbReference type="GeneID" id="19318276"/>
<dbReference type="InterPro" id="IPR033740">
    <property type="entry name" value="Pept_M24B"/>
</dbReference>
<name>A0A061H5Y7_9BASI</name>
<dbReference type="InterPro" id="IPR001131">
    <property type="entry name" value="Peptidase_M24B_aminopep-P_CS"/>
</dbReference>
<protein>
    <recommendedName>
        <fullName evidence="13">Xaa-Pro aminopeptidase P</fullName>
    </recommendedName>
</protein>
<dbReference type="InterPro" id="IPR000587">
    <property type="entry name" value="Creatinase_N"/>
</dbReference>
<evidence type="ECO:0000259" key="9">
    <source>
        <dbReference type="Pfam" id="PF01321"/>
    </source>
</evidence>
<keyword evidence="3 6" id="KW-0479">Metal-binding</keyword>
<dbReference type="SUPFAM" id="SSF53092">
    <property type="entry name" value="Creatinase/prolidase N-terminal domain"/>
    <property type="match status" value="1"/>
</dbReference>
<dbReference type="InterPro" id="IPR032416">
    <property type="entry name" value="Peptidase_M24_C"/>
</dbReference>
<dbReference type="Pfam" id="PF00557">
    <property type="entry name" value="Peptidase_M24"/>
    <property type="match status" value="1"/>
</dbReference>
<evidence type="ECO:0008006" key="13">
    <source>
        <dbReference type="Google" id="ProtNLM"/>
    </source>
</evidence>
<dbReference type="GO" id="GO:0046872">
    <property type="term" value="F:metal ion binding"/>
    <property type="evidence" value="ECO:0007669"/>
    <property type="project" value="UniProtKB-KW"/>
</dbReference>
<dbReference type="RefSeq" id="XP_007879884.1">
    <property type="nucleotide sequence ID" value="XM_007881693.1"/>
</dbReference>
<gene>
    <name evidence="11" type="ORF">PFL1_04169</name>
</gene>
<dbReference type="Pfam" id="PF16188">
    <property type="entry name" value="Peptidase_M24_C"/>
    <property type="match status" value="1"/>
</dbReference>
<dbReference type="OrthoDB" id="9995434at2759"/>
<feature type="domain" description="Peptidase M24 C-terminal" evidence="10">
    <location>
        <begin position="604"/>
        <end position="661"/>
    </location>
</feature>
<evidence type="ECO:0000256" key="7">
    <source>
        <dbReference type="SAM" id="MobiDB-lite"/>
    </source>
</evidence>